<gene>
    <name evidence="1" type="ORF">PanWU01x14_185840</name>
</gene>
<sequence length="162" mass="18347">MLQGHSIFASRRKLLLKFMEAFSPMPVGITSEMSCLANDHGPPARTRSLSSLWRNSKRKMLFELICSILKFPGIFEMFSMALSSPSLFASLFPMIFPTRHRSSLSLFSEYADDVISTSSRFRLWQSFEISSKSMLGLPMEKGFCEELSFSSTRDNSLSSLCK</sequence>
<evidence type="ECO:0000313" key="1">
    <source>
        <dbReference type="EMBL" id="PON55775.1"/>
    </source>
</evidence>
<dbReference type="Proteomes" id="UP000237105">
    <property type="component" value="Unassembled WGS sequence"/>
</dbReference>
<name>A0A2P5C431_PARAD</name>
<evidence type="ECO:0000313" key="2">
    <source>
        <dbReference type="Proteomes" id="UP000237105"/>
    </source>
</evidence>
<keyword evidence="2" id="KW-1185">Reference proteome</keyword>
<proteinExistence type="predicted"/>
<organism evidence="1 2">
    <name type="scientific">Parasponia andersonii</name>
    <name type="common">Sponia andersonii</name>
    <dbReference type="NCBI Taxonomy" id="3476"/>
    <lineage>
        <taxon>Eukaryota</taxon>
        <taxon>Viridiplantae</taxon>
        <taxon>Streptophyta</taxon>
        <taxon>Embryophyta</taxon>
        <taxon>Tracheophyta</taxon>
        <taxon>Spermatophyta</taxon>
        <taxon>Magnoliopsida</taxon>
        <taxon>eudicotyledons</taxon>
        <taxon>Gunneridae</taxon>
        <taxon>Pentapetalae</taxon>
        <taxon>rosids</taxon>
        <taxon>fabids</taxon>
        <taxon>Rosales</taxon>
        <taxon>Cannabaceae</taxon>
        <taxon>Parasponia</taxon>
    </lineage>
</organism>
<comment type="caution">
    <text evidence="1">The sequence shown here is derived from an EMBL/GenBank/DDBJ whole genome shotgun (WGS) entry which is preliminary data.</text>
</comment>
<reference evidence="2" key="1">
    <citation type="submission" date="2016-06" db="EMBL/GenBank/DDBJ databases">
        <title>Parallel loss of symbiosis genes in relatives of nitrogen-fixing non-legume Parasponia.</title>
        <authorList>
            <person name="Van Velzen R."/>
            <person name="Holmer R."/>
            <person name="Bu F."/>
            <person name="Rutten L."/>
            <person name="Van Zeijl A."/>
            <person name="Liu W."/>
            <person name="Santuari L."/>
            <person name="Cao Q."/>
            <person name="Sharma T."/>
            <person name="Shen D."/>
            <person name="Roswanjaya Y."/>
            <person name="Wardhani T."/>
            <person name="Kalhor M.S."/>
            <person name="Jansen J."/>
            <person name="Van den Hoogen J."/>
            <person name="Gungor B."/>
            <person name="Hartog M."/>
            <person name="Hontelez J."/>
            <person name="Verver J."/>
            <person name="Yang W.-C."/>
            <person name="Schijlen E."/>
            <person name="Repin R."/>
            <person name="Schilthuizen M."/>
            <person name="Schranz E."/>
            <person name="Heidstra R."/>
            <person name="Miyata K."/>
            <person name="Fedorova E."/>
            <person name="Kohlen W."/>
            <person name="Bisseling T."/>
            <person name="Smit S."/>
            <person name="Geurts R."/>
        </authorList>
    </citation>
    <scope>NUCLEOTIDE SEQUENCE [LARGE SCALE GENOMIC DNA]</scope>
    <source>
        <strain evidence="2">cv. WU1-14</strain>
    </source>
</reference>
<accession>A0A2P5C431</accession>
<dbReference type="EMBL" id="JXTB01000179">
    <property type="protein sequence ID" value="PON55775.1"/>
    <property type="molecule type" value="Genomic_DNA"/>
</dbReference>
<dbReference type="AlphaFoldDB" id="A0A2P5C431"/>
<protein>
    <submittedName>
        <fullName evidence="1">Uncharacterized protein</fullName>
    </submittedName>
</protein>